<proteinExistence type="predicted"/>
<organism evidence="1 2">
    <name type="scientific">Psilocybe cf. subviscida</name>
    <dbReference type="NCBI Taxonomy" id="2480587"/>
    <lineage>
        <taxon>Eukaryota</taxon>
        <taxon>Fungi</taxon>
        <taxon>Dikarya</taxon>
        <taxon>Basidiomycota</taxon>
        <taxon>Agaricomycotina</taxon>
        <taxon>Agaricomycetes</taxon>
        <taxon>Agaricomycetidae</taxon>
        <taxon>Agaricales</taxon>
        <taxon>Agaricineae</taxon>
        <taxon>Strophariaceae</taxon>
        <taxon>Psilocybe</taxon>
    </lineage>
</organism>
<gene>
    <name evidence="1" type="ORF">D9619_002823</name>
</gene>
<accession>A0A8H5AY55</accession>
<dbReference type="Proteomes" id="UP000567179">
    <property type="component" value="Unassembled WGS sequence"/>
</dbReference>
<name>A0A8H5AY55_9AGAR</name>
<evidence type="ECO:0000313" key="1">
    <source>
        <dbReference type="EMBL" id="KAF5313220.1"/>
    </source>
</evidence>
<dbReference type="EMBL" id="JAACJJ010000056">
    <property type="protein sequence ID" value="KAF5313220.1"/>
    <property type="molecule type" value="Genomic_DNA"/>
</dbReference>
<sequence length="432" mass="48673">MTPDDVILLRPRPYAKLAGTFVLLPLLPQPKPLTPLPSEIWTEILAFAFCNEKEDTTLWSWSFLTVCKSFSEIALPLLYSSVRIKQLSGLDKFHKRLHAAHQKWDSIRRIPYSSPGRWVQRLDVSELAFEGQAGALHLDTLLTEIFPLAPCLASLSMNPAFVLSRRALSSLSEREGAANLRSISGLSYVLPPSPLPDADPFVQLLRQCPGLEVLVVVGQGLDPTEMDFNFSSDDVPSMGTFTPLQLPKLRILLLFSMHASPLMLALRHSSLPSLKKLAVTPYEDIPFPASLVRSLIATHGLQLTSLLLFTPKSWPTRLRPSPPNILTLALNLNHLSLEAPLPNLVLTEPHTNLRILSIPRPRADFWKTLERLFPLLPNLSVLRARDVRWLKRGLSNMAQGTGVQGEMHDWKLRLHRRAIRLLDADWREYDHQ</sequence>
<protein>
    <recommendedName>
        <fullName evidence="3">F-box domain-containing protein</fullName>
    </recommendedName>
</protein>
<dbReference type="AlphaFoldDB" id="A0A8H5AY55"/>
<keyword evidence="2" id="KW-1185">Reference proteome</keyword>
<evidence type="ECO:0008006" key="3">
    <source>
        <dbReference type="Google" id="ProtNLM"/>
    </source>
</evidence>
<dbReference type="OrthoDB" id="2595178at2759"/>
<reference evidence="1 2" key="1">
    <citation type="journal article" date="2020" name="ISME J.">
        <title>Uncovering the hidden diversity of litter-decomposition mechanisms in mushroom-forming fungi.</title>
        <authorList>
            <person name="Floudas D."/>
            <person name="Bentzer J."/>
            <person name="Ahren D."/>
            <person name="Johansson T."/>
            <person name="Persson P."/>
            <person name="Tunlid A."/>
        </authorList>
    </citation>
    <scope>NUCLEOTIDE SEQUENCE [LARGE SCALE GENOMIC DNA]</scope>
    <source>
        <strain evidence="1 2">CBS 101986</strain>
    </source>
</reference>
<evidence type="ECO:0000313" key="2">
    <source>
        <dbReference type="Proteomes" id="UP000567179"/>
    </source>
</evidence>
<comment type="caution">
    <text evidence="1">The sequence shown here is derived from an EMBL/GenBank/DDBJ whole genome shotgun (WGS) entry which is preliminary data.</text>
</comment>